<evidence type="ECO:0000259" key="2">
    <source>
        <dbReference type="Pfam" id="PF24096"/>
    </source>
</evidence>
<sequence>MRRFQVDTNQANLSYIRVGEMPPMLALGAESQAGRLDITRARRHIRRRIRGETGKDSPLCWATLSMANGRSPLAWRGEIQFSREGNLHSVPIESTEATCREIELIRSTVPESGEGKHRVRERFINLDNVVFSAVKCLPDRFNPNHLPQLRLTLFLRPDQGALIYYQHEPLDSNRRTRKTRDESDIEYLQPQPTKGHDCRNRDRLIYDIPLLPSHILTDVNDDDEMVQLGQALGRQRMVLKVLTFNRYNHGDSTSIVDRISYHLFGNKHELLTWNPARRTFIPAYPDLIRKDVPTLLILHGTFSSTTQAFTHLLADAPNSWLADQYGTSRNKYPQILAFDHPTLSEDAKSNAAALQSRLPRGFIFEQPLDLITHSRGGLLGKWLSLYEDAFPVQRGALVACANGVGYFTAGSRVAKGLSVLRAINSGTAGPTRAAILAVAQHSAKWFLNQPGCRLMTPQSNRLAAVLEKPNQPFPQFLPIVGNFQRELVSHNGLIARWLQRGLDLAIKPILGRQHDWVVGTKQQYILADESYPSQPKRWLANVIDHNRVFTARHSDYFGNPKIQRRISTYLRYGKAW</sequence>
<proteinExistence type="predicted"/>
<dbReference type="RefSeq" id="WP_425346964.1">
    <property type="nucleotide sequence ID" value="NZ_JBGUBD010000014.1"/>
</dbReference>
<evidence type="ECO:0000313" key="4">
    <source>
        <dbReference type="Proteomes" id="UP001575105"/>
    </source>
</evidence>
<dbReference type="InterPro" id="IPR029058">
    <property type="entry name" value="AB_hydrolase_fold"/>
</dbReference>
<feature type="domain" description="DUF7379" evidence="2">
    <location>
        <begin position="295"/>
        <end position="415"/>
    </location>
</feature>
<dbReference type="Proteomes" id="UP001575105">
    <property type="component" value="Unassembled WGS sequence"/>
</dbReference>
<dbReference type="SUPFAM" id="SSF53474">
    <property type="entry name" value="alpha/beta-Hydrolases"/>
    <property type="match status" value="1"/>
</dbReference>
<keyword evidence="4" id="KW-1185">Reference proteome</keyword>
<comment type="caution">
    <text evidence="3">The sequence shown here is derived from an EMBL/GenBank/DDBJ whole genome shotgun (WGS) entry which is preliminary data.</text>
</comment>
<dbReference type="InterPro" id="IPR055803">
    <property type="entry name" value="DUF7379"/>
</dbReference>
<organism evidence="3 4">
    <name type="scientific">Natronomicrosphaera hydrolytica</name>
    <dbReference type="NCBI Taxonomy" id="3242702"/>
    <lineage>
        <taxon>Bacteria</taxon>
        <taxon>Pseudomonadati</taxon>
        <taxon>Planctomycetota</taxon>
        <taxon>Phycisphaerae</taxon>
        <taxon>Phycisphaerales</taxon>
        <taxon>Phycisphaeraceae</taxon>
        <taxon>Natronomicrosphaera</taxon>
    </lineage>
</organism>
<feature type="compositionally biased region" description="Basic and acidic residues" evidence="1">
    <location>
        <begin position="173"/>
        <end position="182"/>
    </location>
</feature>
<accession>A0ABV4UAA7</accession>
<name>A0ABV4UAA7_9BACT</name>
<dbReference type="EMBL" id="JBGUBD010000014">
    <property type="protein sequence ID" value="MFA9480040.1"/>
    <property type="molecule type" value="Genomic_DNA"/>
</dbReference>
<dbReference type="Pfam" id="PF24096">
    <property type="entry name" value="DUF7379"/>
    <property type="match status" value="1"/>
</dbReference>
<feature type="region of interest" description="Disordered" evidence="1">
    <location>
        <begin position="173"/>
        <end position="196"/>
    </location>
</feature>
<gene>
    <name evidence="3" type="ORF">ACERK3_17320</name>
</gene>
<evidence type="ECO:0000256" key="1">
    <source>
        <dbReference type="SAM" id="MobiDB-lite"/>
    </source>
</evidence>
<protein>
    <recommendedName>
        <fullName evidence="2">DUF7379 domain-containing protein</fullName>
    </recommendedName>
</protein>
<evidence type="ECO:0000313" key="3">
    <source>
        <dbReference type="EMBL" id="MFA9480040.1"/>
    </source>
</evidence>
<reference evidence="3 4" key="1">
    <citation type="submission" date="2024-08" db="EMBL/GenBank/DDBJ databases">
        <title>Whole-genome sequencing of halo(alkali)philic microorganisms from hypersaline lakes.</title>
        <authorList>
            <person name="Sorokin D.Y."/>
            <person name="Merkel A.Y."/>
            <person name="Messina E."/>
            <person name="Yakimov M."/>
        </authorList>
    </citation>
    <scope>NUCLEOTIDE SEQUENCE [LARGE SCALE GENOMIC DNA]</scope>
    <source>
        <strain evidence="3 4">AB-hyl4</strain>
    </source>
</reference>